<accession>A0A1B0BLE7</accession>
<feature type="compositionally biased region" description="Basic and acidic residues" evidence="1">
    <location>
        <begin position="12"/>
        <end position="33"/>
    </location>
</feature>
<reference evidence="2" key="2">
    <citation type="submission" date="2020-05" db="UniProtKB">
        <authorList>
            <consortium name="EnsemblMetazoa"/>
        </authorList>
    </citation>
    <scope>IDENTIFICATION</scope>
    <source>
        <strain evidence="2">IAEA</strain>
    </source>
</reference>
<evidence type="ECO:0000313" key="3">
    <source>
        <dbReference type="Proteomes" id="UP000092460"/>
    </source>
</evidence>
<dbReference type="EMBL" id="JXJN01016328">
    <property type="status" value="NOT_ANNOTATED_CDS"/>
    <property type="molecule type" value="Genomic_DNA"/>
</dbReference>
<protein>
    <submittedName>
        <fullName evidence="2">Uncharacterized protein</fullName>
    </submittedName>
</protein>
<evidence type="ECO:0000256" key="1">
    <source>
        <dbReference type="SAM" id="MobiDB-lite"/>
    </source>
</evidence>
<dbReference type="Proteomes" id="UP000092460">
    <property type="component" value="Unassembled WGS sequence"/>
</dbReference>
<dbReference type="VEuPathDB" id="VectorBase:GPPI033782"/>
<evidence type="ECO:0000313" key="2">
    <source>
        <dbReference type="EnsemblMetazoa" id="GPPI033782-PA"/>
    </source>
</evidence>
<dbReference type="EnsemblMetazoa" id="GPPI033782-RA">
    <property type="protein sequence ID" value="GPPI033782-PA"/>
    <property type="gene ID" value="GPPI033782"/>
</dbReference>
<proteinExistence type="predicted"/>
<organism evidence="2 3">
    <name type="scientific">Glossina palpalis gambiensis</name>
    <dbReference type="NCBI Taxonomy" id="67801"/>
    <lineage>
        <taxon>Eukaryota</taxon>
        <taxon>Metazoa</taxon>
        <taxon>Ecdysozoa</taxon>
        <taxon>Arthropoda</taxon>
        <taxon>Hexapoda</taxon>
        <taxon>Insecta</taxon>
        <taxon>Pterygota</taxon>
        <taxon>Neoptera</taxon>
        <taxon>Endopterygota</taxon>
        <taxon>Diptera</taxon>
        <taxon>Brachycera</taxon>
        <taxon>Muscomorpha</taxon>
        <taxon>Hippoboscoidea</taxon>
        <taxon>Glossinidae</taxon>
        <taxon>Glossina</taxon>
    </lineage>
</organism>
<sequence length="115" mass="12720">MGSSLENFPESENQREKRSSLEDTEHPFSEEAKTFEISRTIKYGIGKQLNGDMEVPKVNVTTIQIGSSRRQAPISGATFASLRRVNCLAFTRNSLRIFSVAPGLKVATAAKFVLK</sequence>
<dbReference type="AlphaFoldDB" id="A0A1B0BLE7"/>
<keyword evidence="3" id="KW-1185">Reference proteome</keyword>
<reference evidence="3" key="1">
    <citation type="submission" date="2015-01" db="EMBL/GenBank/DDBJ databases">
        <authorList>
            <person name="Aksoy S."/>
            <person name="Warren W."/>
            <person name="Wilson R.K."/>
        </authorList>
    </citation>
    <scope>NUCLEOTIDE SEQUENCE [LARGE SCALE GENOMIC DNA]</scope>
    <source>
        <strain evidence="3">IAEA</strain>
    </source>
</reference>
<dbReference type="EMBL" id="JXJN01016329">
    <property type="status" value="NOT_ANNOTATED_CDS"/>
    <property type="molecule type" value="Genomic_DNA"/>
</dbReference>
<name>A0A1B0BLE7_9MUSC</name>
<feature type="region of interest" description="Disordered" evidence="1">
    <location>
        <begin position="1"/>
        <end position="33"/>
    </location>
</feature>